<dbReference type="Proteomes" id="UP000316770">
    <property type="component" value="Chromosome"/>
</dbReference>
<dbReference type="AlphaFoldDB" id="A0A518ITI2"/>
<accession>A0A518ITI2</accession>
<evidence type="ECO:0000313" key="3">
    <source>
        <dbReference type="Proteomes" id="UP000316770"/>
    </source>
</evidence>
<evidence type="ECO:0000256" key="1">
    <source>
        <dbReference type="SAM" id="MobiDB-lite"/>
    </source>
</evidence>
<organism evidence="2 3">
    <name type="scientific">Rosistilla oblonga</name>
    <dbReference type="NCBI Taxonomy" id="2527990"/>
    <lineage>
        <taxon>Bacteria</taxon>
        <taxon>Pseudomonadati</taxon>
        <taxon>Planctomycetota</taxon>
        <taxon>Planctomycetia</taxon>
        <taxon>Pirellulales</taxon>
        <taxon>Pirellulaceae</taxon>
        <taxon>Rosistilla</taxon>
    </lineage>
</organism>
<proteinExistence type="predicted"/>
<sequence length="229" mass="24588">MAQREELCLLLKDLLRRLSPDDSGWGRMYQRTFVAYLTKAAPLWGSVGLPVCIAVKKQGDTEYQNLSVRHPAMLSGGSTTLLRGPYVYGDTTIVLALKACIEYVETAGSGEAATSVPKFDAHADKAPGSGSQSLQHAGESGTKDGSRKPRHDWEALQGKAVIKLGDPNADASGWSQQKWADFLGVPKTTLASSDLWGYLQAIADGEKVRAAGIDPGTLGNRTNRRNRSG</sequence>
<dbReference type="EMBL" id="CP036318">
    <property type="protein sequence ID" value="QDV56395.1"/>
    <property type="molecule type" value="Genomic_DNA"/>
</dbReference>
<evidence type="ECO:0000313" key="2">
    <source>
        <dbReference type="EMBL" id="QDV56395.1"/>
    </source>
</evidence>
<name>A0A518ITI2_9BACT</name>
<keyword evidence="3" id="KW-1185">Reference proteome</keyword>
<feature type="compositionally biased region" description="Basic and acidic residues" evidence="1">
    <location>
        <begin position="141"/>
        <end position="150"/>
    </location>
</feature>
<gene>
    <name evidence="2" type="ORF">Mal33_23850</name>
</gene>
<protein>
    <submittedName>
        <fullName evidence="2">Uncharacterized protein</fullName>
    </submittedName>
</protein>
<feature type="region of interest" description="Disordered" evidence="1">
    <location>
        <begin position="120"/>
        <end position="150"/>
    </location>
</feature>
<reference evidence="2 3" key="1">
    <citation type="submission" date="2019-02" db="EMBL/GenBank/DDBJ databases">
        <title>Deep-cultivation of Planctomycetes and their phenomic and genomic characterization uncovers novel biology.</title>
        <authorList>
            <person name="Wiegand S."/>
            <person name="Jogler M."/>
            <person name="Boedeker C."/>
            <person name="Pinto D."/>
            <person name="Vollmers J."/>
            <person name="Rivas-Marin E."/>
            <person name="Kohn T."/>
            <person name="Peeters S.H."/>
            <person name="Heuer A."/>
            <person name="Rast P."/>
            <person name="Oberbeckmann S."/>
            <person name="Bunk B."/>
            <person name="Jeske O."/>
            <person name="Meyerdierks A."/>
            <person name="Storesund J.E."/>
            <person name="Kallscheuer N."/>
            <person name="Luecker S."/>
            <person name="Lage O.M."/>
            <person name="Pohl T."/>
            <person name="Merkel B.J."/>
            <person name="Hornburger P."/>
            <person name="Mueller R.-W."/>
            <person name="Bruemmer F."/>
            <person name="Labrenz M."/>
            <person name="Spormann A.M."/>
            <person name="Op den Camp H."/>
            <person name="Overmann J."/>
            <person name="Amann R."/>
            <person name="Jetten M.S.M."/>
            <person name="Mascher T."/>
            <person name="Medema M.H."/>
            <person name="Devos D.P."/>
            <person name="Kaster A.-K."/>
            <person name="Ovreas L."/>
            <person name="Rohde M."/>
            <person name="Galperin M.Y."/>
            <person name="Jogler C."/>
        </authorList>
    </citation>
    <scope>NUCLEOTIDE SEQUENCE [LARGE SCALE GENOMIC DNA]</scope>
    <source>
        <strain evidence="2 3">Mal33</strain>
    </source>
</reference>